<keyword evidence="1" id="KW-0472">Membrane</keyword>
<dbReference type="Proteomes" id="UP000681967">
    <property type="component" value="Unassembled WGS sequence"/>
</dbReference>
<dbReference type="AlphaFoldDB" id="A0A815HIC1"/>
<evidence type="ECO:0000313" key="4">
    <source>
        <dbReference type="EMBL" id="CAF2173131.1"/>
    </source>
</evidence>
<sequence>MARPLDYEYLLSPTGQLNIAEIFLLIGALISVALTSSVYCELVDSMQFIYPGLNTVLIRYLFQYFAVLCLTLTIIILIVHIYGIRYLGENYYYCTNQLCILMNICMGLIMISIGIFAAFWEDKLRRTPAIVRRGYLSTQYRYLYDEITHLRPGAAATVAIFGILAGILFIAEACTRSMSNANSIHMSNRYTSPDLFQRAPIKIIRGERVKPIETTAAFYAFTRV</sequence>
<feature type="transmembrane region" description="Helical" evidence="1">
    <location>
        <begin position="100"/>
        <end position="120"/>
    </location>
</feature>
<evidence type="ECO:0000313" key="2">
    <source>
        <dbReference type="EMBL" id="CAF1351135.1"/>
    </source>
</evidence>
<reference evidence="2" key="1">
    <citation type="submission" date="2021-02" db="EMBL/GenBank/DDBJ databases">
        <authorList>
            <person name="Nowell W R."/>
        </authorList>
    </citation>
    <scope>NUCLEOTIDE SEQUENCE</scope>
</reference>
<proteinExistence type="predicted"/>
<evidence type="ECO:0000313" key="6">
    <source>
        <dbReference type="EMBL" id="CAF4527553.1"/>
    </source>
</evidence>
<dbReference type="EMBL" id="CAJNRE010018688">
    <property type="protein sequence ID" value="CAF2173131.1"/>
    <property type="molecule type" value="Genomic_DNA"/>
</dbReference>
<dbReference type="Proteomes" id="UP000663834">
    <property type="component" value="Unassembled WGS sequence"/>
</dbReference>
<feature type="transmembrane region" description="Helical" evidence="1">
    <location>
        <begin position="61"/>
        <end position="88"/>
    </location>
</feature>
<comment type="caution">
    <text evidence="2">The sequence shown here is derived from an EMBL/GenBank/DDBJ whole genome shotgun (WGS) entry which is preliminary data.</text>
</comment>
<evidence type="ECO:0000313" key="5">
    <source>
        <dbReference type="EMBL" id="CAF4493819.1"/>
    </source>
</evidence>
<gene>
    <name evidence="6" type="ORF">BYL167_LOCUS37176</name>
    <name evidence="2" type="ORF">CJN711_LOCUS19430</name>
    <name evidence="3" type="ORF">KQP761_LOCUS37735</name>
    <name evidence="4" type="ORF">MBJ925_LOCUS33926</name>
    <name evidence="5" type="ORF">SMN809_LOCUS34600</name>
</gene>
<protein>
    <submittedName>
        <fullName evidence="2">Uncharacterized protein</fullName>
    </submittedName>
</protein>
<organism evidence="2 7">
    <name type="scientific">Rotaria magnacalcarata</name>
    <dbReference type="NCBI Taxonomy" id="392030"/>
    <lineage>
        <taxon>Eukaryota</taxon>
        <taxon>Metazoa</taxon>
        <taxon>Spiralia</taxon>
        <taxon>Gnathifera</taxon>
        <taxon>Rotifera</taxon>
        <taxon>Eurotatoria</taxon>
        <taxon>Bdelloidea</taxon>
        <taxon>Philodinida</taxon>
        <taxon>Philodinidae</taxon>
        <taxon>Rotaria</taxon>
    </lineage>
</organism>
<evidence type="ECO:0000313" key="3">
    <source>
        <dbReference type="EMBL" id="CAF1683924.1"/>
    </source>
</evidence>
<evidence type="ECO:0000256" key="1">
    <source>
        <dbReference type="SAM" id="Phobius"/>
    </source>
</evidence>
<keyword evidence="1" id="KW-1133">Transmembrane helix</keyword>
<dbReference type="Proteomes" id="UP000663855">
    <property type="component" value="Unassembled WGS sequence"/>
</dbReference>
<dbReference type="EMBL" id="CAJOBH010083293">
    <property type="protein sequence ID" value="CAF4527553.1"/>
    <property type="molecule type" value="Genomic_DNA"/>
</dbReference>
<keyword evidence="1" id="KW-0812">Transmembrane</keyword>
<dbReference type="Proteomes" id="UP000676336">
    <property type="component" value="Unassembled WGS sequence"/>
</dbReference>
<feature type="transmembrane region" description="Helical" evidence="1">
    <location>
        <begin position="20"/>
        <end position="40"/>
    </location>
</feature>
<dbReference type="EMBL" id="CAJNOW010021365">
    <property type="protein sequence ID" value="CAF1683924.1"/>
    <property type="molecule type" value="Genomic_DNA"/>
</dbReference>
<evidence type="ECO:0000313" key="7">
    <source>
        <dbReference type="Proteomes" id="UP000663855"/>
    </source>
</evidence>
<accession>A0A815HIC1</accession>
<dbReference type="OrthoDB" id="9992398at2759"/>
<dbReference type="EMBL" id="CAJOBI010079883">
    <property type="protein sequence ID" value="CAF4493819.1"/>
    <property type="molecule type" value="Genomic_DNA"/>
</dbReference>
<dbReference type="Proteomes" id="UP000663824">
    <property type="component" value="Unassembled WGS sequence"/>
</dbReference>
<name>A0A815HIC1_9BILA</name>
<feature type="transmembrane region" description="Helical" evidence="1">
    <location>
        <begin position="150"/>
        <end position="171"/>
    </location>
</feature>
<dbReference type="EMBL" id="CAJNOV010009112">
    <property type="protein sequence ID" value="CAF1351135.1"/>
    <property type="molecule type" value="Genomic_DNA"/>
</dbReference>